<reference evidence="3 4" key="1">
    <citation type="journal article" date="2016" name="Mol. Biol. Evol.">
        <title>Comparative Genomics of Early-Diverging Mushroom-Forming Fungi Provides Insights into the Origins of Lignocellulose Decay Capabilities.</title>
        <authorList>
            <person name="Nagy L.G."/>
            <person name="Riley R."/>
            <person name="Tritt A."/>
            <person name="Adam C."/>
            <person name="Daum C."/>
            <person name="Floudas D."/>
            <person name="Sun H."/>
            <person name="Yadav J.S."/>
            <person name="Pangilinan J."/>
            <person name="Larsson K.H."/>
            <person name="Matsuura K."/>
            <person name="Barry K."/>
            <person name="Labutti K."/>
            <person name="Kuo R."/>
            <person name="Ohm R.A."/>
            <person name="Bhattacharya S.S."/>
            <person name="Shirouzu T."/>
            <person name="Yoshinaga Y."/>
            <person name="Martin F.M."/>
            <person name="Grigoriev I.V."/>
            <person name="Hibbett D.S."/>
        </authorList>
    </citation>
    <scope>NUCLEOTIDE SEQUENCE [LARGE SCALE GENOMIC DNA]</scope>
    <source>
        <strain evidence="3 4">HHB12733</strain>
    </source>
</reference>
<dbReference type="STRING" id="1353952.A0A165EB09"/>
<feature type="compositionally biased region" description="Basic and acidic residues" evidence="1">
    <location>
        <begin position="245"/>
        <end position="255"/>
    </location>
</feature>
<feature type="region of interest" description="Disordered" evidence="1">
    <location>
        <begin position="338"/>
        <end position="376"/>
    </location>
</feature>
<name>A0A165EB09_9BASI</name>
<feature type="compositionally biased region" description="Polar residues" evidence="1">
    <location>
        <begin position="261"/>
        <end position="271"/>
    </location>
</feature>
<evidence type="ECO:0000313" key="3">
    <source>
        <dbReference type="EMBL" id="KZT54460.1"/>
    </source>
</evidence>
<sequence length="577" mass="59611">MSASPPRSSIGAGQGAYSPGRNVLHLLSLALAVSAGPTPTKRNLGTDTPAPAGNTTNAVVQTWIPVALVAVLVMGLFALSWTQRGRLFINRMRNRGGAVETPAAPAARVVRPRRRRRASQVSTKSLPAYMEEPGDEELVLVRRTAAAESQTTGSPSDMTADAATLSDAPSYTGPAAVEPGHLRSLSIGESIGIHSVDTGNIGSDESSTSLMRNERRVSVRSAAPSYSEVVGPEDAARASMSLQRLESRTSSERAEAGPTAEEQNATITQRPGTERRRSGFFGLFAHSRQSSAANAAEMGTASQRNSMLRPSGEGDRTSWFNLGPLNRQSAVAPSPLLAAPPTASTAAPARRGAAAVPSNASHTHLTSPSVTSLTSAAISPPLTHTATRVSFDYPRSGPTPQQITFLASHESLARFGVPFGDAAEAAAAAQSETASLPPPPSFDDSENDDAQSGRSRLSSDGRRSGESAHNAEMGVVPEAAEEGAEGANQGTIRARSRPSPTLGATPAGPSFTPPPAEGDAPPSETPLAEHPAARAKQTITIPLPRAEDNLPALSIIPATPLSSVPPTPGAGTPNVVQ</sequence>
<keyword evidence="4" id="KW-1185">Reference proteome</keyword>
<dbReference type="OrthoDB" id="2804493at2759"/>
<feature type="region of interest" description="Disordered" evidence="1">
    <location>
        <begin position="424"/>
        <end position="577"/>
    </location>
</feature>
<proteinExistence type="predicted"/>
<gene>
    <name evidence="3" type="ORF">CALCODRAFT_11860</name>
</gene>
<feature type="compositionally biased region" description="Polar residues" evidence="1">
    <location>
        <begin position="197"/>
        <end position="211"/>
    </location>
</feature>
<dbReference type="EMBL" id="KV424013">
    <property type="protein sequence ID" value="KZT54460.1"/>
    <property type="molecule type" value="Genomic_DNA"/>
</dbReference>
<dbReference type="InParanoid" id="A0A165EB09"/>
<accession>A0A165EB09</accession>
<feature type="region of interest" description="Disordered" evidence="1">
    <location>
        <begin position="193"/>
        <end position="275"/>
    </location>
</feature>
<keyword evidence="2" id="KW-0472">Membrane</keyword>
<evidence type="ECO:0000313" key="4">
    <source>
        <dbReference type="Proteomes" id="UP000076842"/>
    </source>
</evidence>
<feature type="region of interest" description="Disordered" evidence="1">
    <location>
        <begin position="291"/>
        <end position="322"/>
    </location>
</feature>
<feature type="region of interest" description="Disordered" evidence="1">
    <location>
        <begin position="103"/>
        <end position="122"/>
    </location>
</feature>
<protein>
    <recommendedName>
        <fullName evidence="5">Proteophosphoglycan ppg4</fullName>
    </recommendedName>
</protein>
<feature type="transmembrane region" description="Helical" evidence="2">
    <location>
        <begin position="59"/>
        <end position="82"/>
    </location>
</feature>
<feature type="region of interest" description="Disordered" evidence="1">
    <location>
        <begin position="146"/>
        <end position="177"/>
    </location>
</feature>
<keyword evidence="2" id="KW-1133">Transmembrane helix</keyword>
<evidence type="ECO:0008006" key="5">
    <source>
        <dbReference type="Google" id="ProtNLM"/>
    </source>
</evidence>
<feature type="compositionally biased region" description="Low complexity" evidence="1">
    <location>
        <begin position="338"/>
        <end position="358"/>
    </location>
</feature>
<dbReference type="AlphaFoldDB" id="A0A165EB09"/>
<evidence type="ECO:0000256" key="2">
    <source>
        <dbReference type="SAM" id="Phobius"/>
    </source>
</evidence>
<dbReference type="Proteomes" id="UP000076842">
    <property type="component" value="Unassembled WGS sequence"/>
</dbReference>
<organism evidence="3 4">
    <name type="scientific">Calocera cornea HHB12733</name>
    <dbReference type="NCBI Taxonomy" id="1353952"/>
    <lineage>
        <taxon>Eukaryota</taxon>
        <taxon>Fungi</taxon>
        <taxon>Dikarya</taxon>
        <taxon>Basidiomycota</taxon>
        <taxon>Agaricomycotina</taxon>
        <taxon>Dacrymycetes</taxon>
        <taxon>Dacrymycetales</taxon>
        <taxon>Dacrymycetaceae</taxon>
        <taxon>Calocera</taxon>
    </lineage>
</organism>
<evidence type="ECO:0000256" key="1">
    <source>
        <dbReference type="SAM" id="MobiDB-lite"/>
    </source>
</evidence>
<feature type="compositionally biased region" description="Polar residues" evidence="1">
    <location>
        <begin position="147"/>
        <end position="157"/>
    </location>
</feature>
<feature type="compositionally biased region" description="Polar residues" evidence="1">
    <location>
        <begin position="359"/>
        <end position="376"/>
    </location>
</feature>
<keyword evidence="2" id="KW-0812">Transmembrane</keyword>
<feature type="compositionally biased region" description="Basic and acidic residues" evidence="1">
    <location>
        <begin position="457"/>
        <end position="466"/>
    </location>
</feature>